<protein>
    <recommendedName>
        <fullName evidence="5">Integral membrane protein</fullName>
    </recommendedName>
</protein>
<feature type="transmembrane region" description="Helical" evidence="2">
    <location>
        <begin position="143"/>
        <end position="163"/>
    </location>
</feature>
<gene>
    <name evidence="3" type="ORF">DY218_33610</name>
</gene>
<keyword evidence="4" id="KW-1185">Reference proteome</keyword>
<feature type="compositionally biased region" description="Polar residues" evidence="1">
    <location>
        <begin position="69"/>
        <end position="81"/>
    </location>
</feature>
<dbReference type="OrthoDB" id="4226222at2"/>
<name>A0A372LU75_9ACTN</name>
<feature type="region of interest" description="Disordered" evidence="1">
    <location>
        <begin position="188"/>
        <end position="223"/>
    </location>
</feature>
<dbReference type="EMBL" id="QUAK01000239">
    <property type="protein sequence ID" value="RFU82222.1"/>
    <property type="molecule type" value="Genomic_DNA"/>
</dbReference>
<keyword evidence="2" id="KW-1133">Transmembrane helix</keyword>
<feature type="compositionally biased region" description="Low complexity" evidence="1">
    <location>
        <begin position="291"/>
        <end position="304"/>
    </location>
</feature>
<proteinExistence type="predicted"/>
<dbReference type="RefSeq" id="WP_128559955.1">
    <property type="nucleotide sequence ID" value="NZ_QUAK01000239.1"/>
</dbReference>
<feature type="transmembrane region" description="Helical" evidence="2">
    <location>
        <begin position="119"/>
        <end position="137"/>
    </location>
</feature>
<feature type="region of interest" description="Disordered" evidence="1">
    <location>
        <begin position="68"/>
        <end position="96"/>
    </location>
</feature>
<evidence type="ECO:0000313" key="3">
    <source>
        <dbReference type="EMBL" id="RFU82222.1"/>
    </source>
</evidence>
<evidence type="ECO:0008006" key="5">
    <source>
        <dbReference type="Google" id="ProtNLM"/>
    </source>
</evidence>
<reference evidence="3 4" key="1">
    <citation type="submission" date="2018-08" db="EMBL/GenBank/DDBJ databases">
        <title>Isolation, diversity and antifungal activity of Actinobacteria from wheat.</title>
        <authorList>
            <person name="Han C."/>
        </authorList>
    </citation>
    <scope>NUCLEOTIDE SEQUENCE [LARGE SCALE GENOMIC DNA]</scope>
    <source>
        <strain evidence="3 4">NEAU-YY421</strain>
    </source>
</reference>
<comment type="caution">
    <text evidence="3">The sequence shown here is derived from an EMBL/GenBank/DDBJ whole genome shotgun (WGS) entry which is preliminary data.</text>
</comment>
<accession>A0A372LU75</accession>
<evidence type="ECO:0000256" key="1">
    <source>
        <dbReference type="SAM" id="MobiDB-lite"/>
    </source>
</evidence>
<keyword evidence="2" id="KW-0812">Transmembrane</keyword>
<keyword evidence="2" id="KW-0472">Membrane</keyword>
<dbReference type="Proteomes" id="UP000263094">
    <property type="component" value="Unassembled WGS sequence"/>
</dbReference>
<feature type="compositionally biased region" description="Low complexity" evidence="1">
    <location>
        <begin position="258"/>
        <end position="283"/>
    </location>
</feature>
<feature type="compositionally biased region" description="Low complexity" evidence="1">
    <location>
        <begin position="206"/>
        <end position="223"/>
    </location>
</feature>
<feature type="compositionally biased region" description="Gly residues" evidence="1">
    <location>
        <begin position="312"/>
        <end position="323"/>
    </location>
</feature>
<feature type="region of interest" description="Disordered" evidence="1">
    <location>
        <begin position="248"/>
        <end position="323"/>
    </location>
</feature>
<evidence type="ECO:0000256" key="2">
    <source>
        <dbReference type="SAM" id="Phobius"/>
    </source>
</evidence>
<sequence length="323" mass="33708">MGDRQVRKMFELMASGEAVELASPMASVKKLSRLAFLAEQYGYQYADVRHGGGPQGNGLKLLIVPDGTPQGQQRAAQSWAQYPQAGNGGPRPPEDPQALDVLKARINFDLTGKNGEKRMMMGALGITVGAAIGALRATGTGVTFVAVAWIGMMALLGLGFVWNRKRNAKFAARLGALGYAPVTDETGRVRYVPPGGSLPGHGNPFGGLPQQPAGPAYGAAAQGAPAYGAVPPGGPAYAYPPGAAGYGYPQQAPPHAAPQPQGHAQPYGQPQAQPYGQPQDPYGQPQPQPGPYGQQQPQYGQQPYGQPPAPGQGQGYGQGQQRY</sequence>
<dbReference type="AlphaFoldDB" id="A0A372LU75"/>
<organism evidence="3 4">
    <name type="scientific">Streptomyces triticagri</name>
    <dbReference type="NCBI Taxonomy" id="2293568"/>
    <lineage>
        <taxon>Bacteria</taxon>
        <taxon>Bacillati</taxon>
        <taxon>Actinomycetota</taxon>
        <taxon>Actinomycetes</taxon>
        <taxon>Kitasatosporales</taxon>
        <taxon>Streptomycetaceae</taxon>
        <taxon>Streptomyces</taxon>
    </lineage>
</organism>
<evidence type="ECO:0000313" key="4">
    <source>
        <dbReference type="Proteomes" id="UP000263094"/>
    </source>
</evidence>